<evidence type="ECO:0000313" key="3">
    <source>
        <dbReference type="EMBL" id="KUK95705.1"/>
    </source>
</evidence>
<dbReference type="PANTHER" id="PTHR44119:SF7">
    <property type="entry name" value="MAGNESIUM CHELATASE SUBUNIT"/>
    <property type="match status" value="1"/>
</dbReference>
<name>A0A101II70_9EURY</name>
<evidence type="ECO:0000259" key="2">
    <source>
        <dbReference type="Pfam" id="PF02514"/>
    </source>
</evidence>
<dbReference type="CDD" id="cd10150">
    <property type="entry name" value="CobN_like"/>
    <property type="match status" value="1"/>
</dbReference>
<dbReference type="InterPro" id="IPR003672">
    <property type="entry name" value="CobN/Mg_chltase"/>
</dbReference>
<protein>
    <submittedName>
        <fullName evidence="3">Cobaltochelatase CobN subunit</fullName>
    </submittedName>
</protein>
<reference evidence="4" key="1">
    <citation type="journal article" date="2015" name="MBio">
        <title>Genome-Resolved Metagenomic Analysis Reveals Roles for Candidate Phyla and Other Microbial Community Members in Biogeochemical Transformations in Oil Reservoirs.</title>
        <authorList>
            <person name="Hu P."/>
            <person name="Tom L."/>
            <person name="Singh A."/>
            <person name="Thomas B.C."/>
            <person name="Baker B.J."/>
            <person name="Piceno Y.M."/>
            <person name="Andersen G.L."/>
            <person name="Banfield J.F."/>
        </authorList>
    </citation>
    <scope>NUCLEOTIDE SEQUENCE [LARGE SCALE GENOMIC DNA]</scope>
</reference>
<dbReference type="PATRIC" id="fig|301375.6.peg.837"/>
<dbReference type="NCBIfam" id="NF004646">
    <property type="entry name" value="PRK05989.2-4"/>
    <property type="match status" value="1"/>
</dbReference>
<dbReference type="PANTHER" id="PTHR44119">
    <property type="entry name" value="MAGNESIUM-CHELATASE SUBUNIT CHLH, CHLOROPLASTIC"/>
    <property type="match status" value="1"/>
</dbReference>
<feature type="coiled-coil region" evidence="1">
    <location>
        <begin position="562"/>
        <end position="589"/>
    </location>
</feature>
<dbReference type="Proteomes" id="UP000053961">
    <property type="component" value="Unassembled WGS sequence"/>
</dbReference>
<comment type="caution">
    <text evidence="3">The sequence shown here is derived from an EMBL/GenBank/DDBJ whole genome shotgun (WGS) entry which is preliminary data.</text>
</comment>
<evidence type="ECO:0000313" key="4">
    <source>
        <dbReference type="Proteomes" id="UP000053961"/>
    </source>
</evidence>
<gene>
    <name evidence="3" type="ORF">XE07_1645</name>
</gene>
<keyword evidence="1" id="KW-0175">Coiled coil</keyword>
<evidence type="ECO:0000256" key="1">
    <source>
        <dbReference type="SAM" id="Coils"/>
    </source>
</evidence>
<accession>A0A101II70</accession>
<organism evidence="3 4">
    <name type="scientific">Methanothrix harundinacea</name>
    <dbReference type="NCBI Taxonomy" id="301375"/>
    <lineage>
        <taxon>Archaea</taxon>
        <taxon>Methanobacteriati</taxon>
        <taxon>Methanobacteriota</taxon>
        <taxon>Stenosarchaea group</taxon>
        <taxon>Methanomicrobia</taxon>
        <taxon>Methanotrichales</taxon>
        <taxon>Methanotrichaceae</taxon>
        <taxon>Methanothrix</taxon>
    </lineage>
</organism>
<feature type="domain" description="CobN/magnesium chelatase" evidence="2">
    <location>
        <begin position="2"/>
        <end position="994"/>
    </location>
</feature>
<proteinExistence type="predicted"/>
<dbReference type="Pfam" id="PF02514">
    <property type="entry name" value="CobN-Mg_chel"/>
    <property type="match status" value="1"/>
</dbReference>
<dbReference type="AlphaFoldDB" id="A0A101II70"/>
<dbReference type="EMBL" id="LGHB01000028">
    <property type="protein sequence ID" value="KUK95705.1"/>
    <property type="molecule type" value="Genomic_DNA"/>
</dbReference>
<sequence>MVSEYFLKDDGPRIDAMVKTVPFFLGQEARSIGEAKSNQKGISLLKRLNVPVFEPILSYHMNLEEWEKGIGLSNDIGWSVAMPEFEGMIEPIIVGAGSKQGEYDERTPIPERCEKLAGRVKNWVALAKKPVSERKVAFILHNNPCASVEAAVGGGAHLDTLESVALIMNGMADSGYRLENVPENGKELIDTIMDRKAISEFRWTPIEEIVAKGGVLAYQTKEEYENWFEALTPQVKDRVCEAWGNPPGEEKDGIPAAMIYDGKIVVTGVEYGNCVVAVQPKRGCAGTRCDGQVCKILHDPDVPPTHQYMATYRYLEETFGADVLIHVGTHGNLEFLPGKGVGLSRNCYPDICIGTIPHLYIYNADNPPEGTIAKRRSYAVLVDHMQTVMTESGLYDELLEVDRLLGEYETAKHDHARSHELRHLLIDAIKAANLDNGMKLREDMPLEEIATRAHNELSRVRNTQIDSGMHIFGQLPQGEKRVEFINSVMRFEGSGVPLRGTVAAMMGLSMEDLLADQGAVDERYGRSHGQLLETIDGLCKKLIKIYLEGNGARPDEVLGFSVAGYELRLEAIREKVLDLQARMEASSEIEALLNGMDGGYVEAGPSGLITRGRDDVLPTGRNFYSLDPYRVPTKTAWKVGQKLGEAVIAKHLEEEGRHPENIAFYWMCSDIMWADGEDMAQMLFLLGTEPVWQSNGRLKGFKVLPLEQLGRPRIDLTVRVSGITRDNFLNCIDTIDEAVKAVAALDEPLEMNSVRKHTLENLENGTAKDWREATLRIFASKPGTYQSGTNLAVYASAWKDEKDLSDIFVYWNGYAYGKGVPGKESHQQFVNSLKSVDVTYNKVVSDEYDLFGCCCYFGTHGGMTAAARHISGKEVKAYYGDTREPEHVEVRDLADEVRRVVRTKLLNPKWIEGMKEHGYKGAGDISKRVGRVYGWEATTQEVDDWIFDDIARTFIMDEENREFFQENNPWAMEEMGRRLLEAEQRGLWKADPEVLDALKSLYLEIEGWMEERMGDVGGEFQGGAIDVVTADEVKAWKEKMSKVLGE</sequence>